<dbReference type="InterPro" id="IPR026444">
    <property type="entry name" value="Secre_tail"/>
</dbReference>
<comment type="caution">
    <text evidence="2">The sequence shown here is derived from an EMBL/GenBank/DDBJ whole genome shotgun (WGS) entry which is preliminary data.</text>
</comment>
<evidence type="ECO:0000259" key="1">
    <source>
        <dbReference type="Pfam" id="PF18962"/>
    </source>
</evidence>
<feature type="domain" description="Secretion system C-terminal sorting" evidence="1">
    <location>
        <begin position="177"/>
        <end position="242"/>
    </location>
</feature>
<dbReference type="Pfam" id="PF18962">
    <property type="entry name" value="Por_Secre_tail"/>
    <property type="match status" value="1"/>
</dbReference>
<organism evidence="2">
    <name type="scientific">bioreactor metagenome</name>
    <dbReference type="NCBI Taxonomy" id="1076179"/>
    <lineage>
        <taxon>unclassified sequences</taxon>
        <taxon>metagenomes</taxon>
        <taxon>ecological metagenomes</taxon>
    </lineage>
</organism>
<reference evidence="2" key="1">
    <citation type="submission" date="2019-08" db="EMBL/GenBank/DDBJ databases">
        <authorList>
            <person name="Kucharzyk K."/>
            <person name="Murdoch R.W."/>
            <person name="Higgins S."/>
            <person name="Loffler F."/>
        </authorList>
    </citation>
    <scope>NUCLEOTIDE SEQUENCE</scope>
</reference>
<dbReference type="NCBIfam" id="TIGR04183">
    <property type="entry name" value="Por_Secre_tail"/>
    <property type="match status" value="1"/>
</dbReference>
<dbReference type="AlphaFoldDB" id="A0A645FIA3"/>
<dbReference type="Gene3D" id="2.60.40.10">
    <property type="entry name" value="Immunoglobulins"/>
    <property type="match status" value="1"/>
</dbReference>
<name>A0A645FIA3_9ZZZZ</name>
<gene>
    <name evidence="2" type="ORF">SDC9_161481</name>
</gene>
<sequence>MDATLENDKDVNVVNNISAISAKMVDKNVIYTAIDWRHLKNAGAFLAGIFNDAGDDFKKDDIILPIELVGFDATPIGRKVALNWTTASENNTSNFEVEKANVENSIIGLFSSVGTKQANGFTKSSSEYNLFDENVQYGNTYAYRLKINSFNGDYQYSPIKEVNIEYAGGASFGELTPNPASTVATMNYSLDKESNVRIALNDMTGKEIMTVFDGAVSAGSHKVSIDVTNLSTGIYHLVYIIDGKLINKPMMINVTK</sequence>
<evidence type="ECO:0000313" key="2">
    <source>
        <dbReference type="EMBL" id="MPN14155.1"/>
    </source>
</evidence>
<protein>
    <recommendedName>
        <fullName evidence="1">Secretion system C-terminal sorting domain-containing protein</fullName>
    </recommendedName>
</protein>
<dbReference type="InterPro" id="IPR013783">
    <property type="entry name" value="Ig-like_fold"/>
</dbReference>
<dbReference type="EMBL" id="VSSQ01060747">
    <property type="protein sequence ID" value="MPN14155.1"/>
    <property type="molecule type" value="Genomic_DNA"/>
</dbReference>
<proteinExistence type="predicted"/>
<accession>A0A645FIA3</accession>